<dbReference type="Proteomes" id="UP000702209">
    <property type="component" value="Unassembled WGS sequence"/>
</dbReference>
<gene>
    <name evidence="1" type="ORF">IU459_34450</name>
</gene>
<evidence type="ECO:0000313" key="1">
    <source>
        <dbReference type="EMBL" id="MBF6302601.1"/>
    </source>
</evidence>
<protein>
    <submittedName>
        <fullName evidence="1">Uncharacterized protein</fullName>
    </submittedName>
</protein>
<keyword evidence="2" id="KW-1185">Reference proteome</keyword>
<dbReference type="EMBL" id="JADLQX010000048">
    <property type="protein sequence ID" value="MBF6302601.1"/>
    <property type="molecule type" value="Genomic_DNA"/>
</dbReference>
<dbReference type="RefSeq" id="WP_195133785.1">
    <property type="nucleotide sequence ID" value="NZ_JADLQX010000048.1"/>
</dbReference>
<accession>A0ABS0D1D9</accession>
<organism evidence="1 2">
    <name type="scientific">Nocardia amamiensis</name>
    <dbReference type="NCBI Taxonomy" id="404578"/>
    <lineage>
        <taxon>Bacteria</taxon>
        <taxon>Bacillati</taxon>
        <taxon>Actinomycetota</taxon>
        <taxon>Actinomycetes</taxon>
        <taxon>Mycobacteriales</taxon>
        <taxon>Nocardiaceae</taxon>
        <taxon>Nocardia</taxon>
    </lineage>
</organism>
<reference evidence="1 2" key="1">
    <citation type="submission" date="2020-10" db="EMBL/GenBank/DDBJ databases">
        <title>Identification of Nocardia species via Next-generation sequencing and recognition of intraspecies genetic diversity.</title>
        <authorList>
            <person name="Li P."/>
            <person name="Li P."/>
            <person name="Lu B."/>
        </authorList>
    </citation>
    <scope>NUCLEOTIDE SEQUENCE [LARGE SCALE GENOMIC DNA]</scope>
    <source>
        <strain evidence="1 2">BJ06-0157</strain>
    </source>
</reference>
<comment type="caution">
    <text evidence="1">The sequence shown here is derived from an EMBL/GenBank/DDBJ whole genome shotgun (WGS) entry which is preliminary data.</text>
</comment>
<sequence length="53" mass="5832">MNARHCCRVCALWNVLVTDGRQAADRRLWGQLTDQLSAGSASALLALLVKHQI</sequence>
<name>A0ABS0D1D9_9NOCA</name>
<evidence type="ECO:0000313" key="2">
    <source>
        <dbReference type="Proteomes" id="UP000702209"/>
    </source>
</evidence>
<proteinExistence type="predicted"/>